<dbReference type="Gene3D" id="1.10.8.60">
    <property type="match status" value="1"/>
</dbReference>
<keyword evidence="2" id="KW-0067">ATP-binding</keyword>
<dbReference type="InterPro" id="IPR027417">
    <property type="entry name" value="P-loop_NTPase"/>
</dbReference>
<keyword evidence="3" id="KW-0805">Transcription regulation</keyword>
<dbReference type="AlphaFoldDB" id="A0A833M2C6"/>
<evidence type="ECO:0000313" key="8">
    <source>
        <dbReference type="Proteomes" id="UP000460298"/>
    </source>
</evidence>
<dbReference type="PROSITE" id="PS50045">
    <property type="entry name" value="SIGMA54_INTERACT_4"/>
    <property type="match status" value="1"/>
</dbReference>
<dbReference type="Pfam" id="PF02954">
    <property type="entry name" value="HTH_8"/>
    <property type="match status" value="1"/>
</dbReference>
<dbReference type="FunFam" id="3.40.50.300:FF:000006">
    <property type="entry name" value="DNA-binding transcriptional regulator NtrC"/>
    <property type="match status" value="1"/>
</dbReference>
<dbReference type="EMBL" id="WBUI01000006">
    <property type="protein sequence ID" value="KAB2933343.1"/>
    <property type="molecule type" value="Genomic_DNA"/>
</dbReference>
<dbReference type="Proteomes" id="UP000460298">
    <property type="component" value="Unassembled WGS sequence"/>
</dbReference>
<proteinExistence type="predicted"/>
<evidence type="ECO:0000313" key="7">
    <source>
        <dbReference type="EMBL" id="KAB2933343.1"/>
    </source>
</evidence>
<evidence type="ECO:0000256" key="2">
    <source>
        <dbReference type="ARBA" id="ARBA00022840"/>
    </source>
</evidence>
<dbReference type="SUPFAM" id="SSF52540">
    <property type="entry name" value="P-loop containing nucleoside triphosphate hydrolases"/>
    <property type="match status" value="1"/>
</dbReference>
<dbReference type="InterPro" id="IPR003593">
    <property type="entry name" value="AAA+_ATPase"/>
</dbReference>
<evidence type="ECO:0000256" key="3">
    <source>
        <dbReference type="ARBA" id="ARBA00023015"/>
    </source>
</evidence>
<dbReference type="Gene3D" id="1.10.10.60">
    <property type="entry name" value="Homeodomain-like"/>
    <property type="match status" value="1"/>
</dbReference>
<dbReference type="CDD" id="cd00009">
    <property type="entry name" value="AAA"/>
    <property type="match status" value="1"/>
</dbReference>
<keyword evidence="5" id="KW-0804">Transcription</keyword>
<dbReference type="GO" id="GO:0043565">
    <property type="term" value="F:sequence-specific DNA binding"/>
    <property type="evidence" value="ECO:0007669"/>
    <property type="project" value="InterPro"/>
</dbReference>
<evidence type="ECO:0000259" key="6">
    <source>
        <dbReference type="PROSITE" id="PS50045"/>
    </source>
</evidence>
<dbReference type="SUPFAM" id="SSF46689">
    <property type="entry name" value="Homeodomain-like"/>
    <property type="match status" value="1"/>
</dbReference>
<dbReference type="InterPro" id="IPR025944">
    <property type="entry name" value="Sigma_54_int_dom_CS"/>
</dbReference>
<dbReference type="GO" id="GO:0005524">
    <property type="term" value="F:ATP binding"/>
    <property type="evidence" value="ECO:0007669"/>
    <property type="project" value="UniProtKB-KW"/>
</dbReference>
<dbReference type="InterPro" id="IPR058031">
    <property type="entry name" value="AAA_lid_NorR"/>
</dbReference>
<protein>
    <submittedName>
        <fullName evidence="7">AAA family ATPase</fullName>
    </submittedName>
</protein>
<dbReference type="InterPro" id="IPR025662">
    <property type="entry name" value="Sigma_54_int_dom_ATP-bd_1"/>
</dbReference>
<name>A0A833M2C6_9LEPT</name>
<dbReference type="SMART" id="SM00382">
    <property type="entry name" value="AAA"/>
    <property type="match status" value="1"/>
</dbReference>
<dbReference type="InterPro" id="IPR025943">
    <property type="entry name" value="Sigma_54_int_dom_ATP-bd_2"/>
</dbReference>
<sequence>MNDGSFRQLVGSCPLFTGVRDLAYRASKNDHSILLQGESGTGKELFAQAIHSTSNRASRPFVAINCSAIPDTLIESELFGYVAGSFTGASRTGSKGKFQTASGGTLFLDEIGDMEPRAQAAILRALQEKRITPVGATQSIPVNVRIIAATHRDLLKEIERGRFRSDLYYRLKVIALDLPPLRERSDLCELAEFFLAEQDYRYPELSGAVCAALRRHSWPGNLRELKNVMLQAGFLADGNPIEESHLRLDEWTGGDDIQSGSAIPTMNHLHASVIRQALIHTNWNVKRTSELLGIGRNTLYRKMHTYGIERRANDEHTGRFGFLQ</sequence>
<evidence type="ECO:0000256" key="5">
    <source>
        <dbReference type="ARBA" id="ARBA00023163"/>
    </source>
</evidence>
<evidence type="ECO:0000256" key="4">
    <source>
        <dbReference type="ARBA" id="ARBA00023125"/>
    </source>
</evidence>
<dbReference type="InterPro" id="IPR002197">
    <property type="entry name" value="HTH_Fis"/>
</dbReference>
<organism evidence="7 8">
    <name type="scientific">Leptonema illini</name>
    <dbReference type="NCBI Taxonomy" id="183"/>
    <lineage>
        <taxon>Bacteria</taxon>
        <taxon>Pseudomonadati</taxon>
        <taxon>Spirochaetota</taxon>
        <taxon>Spirochaetia</taxon>
        <taxon>Leptospirales</taxon>
        <taxon>Leptospiraceae</taxon>
        <taxon>Leptonema</taxon>
    </lineage>
</organism>
<dbReference type="PANTHER" id="PTHR32071">
    <property type="entry name" value="TRANSCRIPTIONAL REGULATORY PROTEIN"/>
    <property type="match status" value="1"/>
</dbReference>
<dbReference type="Pfam" id="PF25601">
    <property type="entry name" value="AAA_lid_14"/>
    <property type="match status" value="1"/>
</dbReference>
<dbReference type="Pfam" id="PF00158">
    <property type="entry name" value="Sigma54_activat"/>
    <property type="match status" value="1"/>
</dbReference>
<dbReference type="PROSITE" id="PS00688">
    <property type="entry name" value="SIGMA54_INTERACT_3"/>
    <property type="match status" value="1"/>
</dbReference>
<dbReference type="GO" id="GO:0006355">
    <property type="term" value="P:regulation of DNA-templated transcription"/>
    <property type="evidence" value="ECO:0007669"/>
    <property type="project" value="InterPro"/>
</dbReference>
<comment type="caution">
    <text evidence="7">The sequence shown here is derived from an EMBL/GenBank/DDBJ whole genome shotgun (WGS) entry which is preliminary data.</text>
</comment>
<keyword evidence="4" id="KW-0238">DNA-binding</keyword>
<dbReference type="InterPro" id="IPR009057">
    <property type="entry name" value="Homeodomain-like_sf"/>
</dbReference>
<accession>A0A833M2C6</accession>
<dbReference type="PRINTS" id="PR01590">
    <property type="entry name" value="HTHFIS"/>
</dbReference>
<dbReference type="PROSITE" id="PS00675">
    <property type="entry name" value="SIGMA54_INTERACT_1"/>
    <property type="match status" value="1"/>
</dbReference>
<dbReference type="Gene3D" id="3.40.50.300">
    <property type="entry name" value="P-loop containing nucleotide triphosphate hydrolases"/>
    <property type="match status" value="1"/>
</dbReference>
<evidence type="ECO:0000256" key="1">
    <source>
        <dbReference type="ARBA" id="ARBA00022741"/>
    </source>
</evidence>
<dbReference type="PROSITE" id="PS00676">
    <property type="entry name" value="SIGMA54_INTERACT_2"/>
    <property type="match status" value="1"/>
</dbReference>
<dbReference type="InterPro" id="IPR002078">
    <property type="entry name" value="Sigma_54_int"/>
</dbReference>
<gene>
    <name evidence="7" type="ORF">F9K24_08315</name>
</gene>
<reference evidence="7 8" key="1">
    <citation type="submission" date="2019-10" db="EMBL/GenBank/DDBJ databases">
        <title>Extracellular Electron Transfer in a Candidatus Methanoperedens spp. Enrichment Culture.</title>
        <authorList>
            <person name="Berger S."/>
            <person name="Rangel Shaw D."/>
            <person name="Berben T."/>
            <person name="In 'T Zandt M."/>
            <person name="Frank J."/>
            <person name="Reimann J."/>
            <person name="Jetten M.S.M."/>
            <person name="Welte C.U."/>
        </authorList>
    </citation>
    <scope>NUCLEOTIDE SEQUENCE [LARGE SCALE GENOMIC DNA]</scope>
    <source>
        <strain evidence="7">SB12</strain>
    </source>
</reference>
<keyword evidence="1" id="KW-0547">Nucleotide-binding</keyword>
<feature type="domain" description="Sigma-54 factor interaction" evidence="6">
    <location>
        <begin position="9"/>
        <end position="234"/>
    </location>
</feature>